<dbReference type="OrthoDB" id="10431558at2759"/>
<dbReference type="AlphaFoldDB" id="A0A8X6XHA8"/>
<sequence>MRYKKGCYSYRYDPPAVVYKIDNLSGKTLALLPTIPEIMQLGRFTNIERFSQNTTTETYRNLDFSLSLNDRPKEASQFTDHRRCPLSSHKCHDYAKEEGRPVINPGRKQREAPQRVAANELGWTGVIRGGKLHPHLPKRRPG</sequence>
<accession>A0A8X6XHA8</accession>
<evidence type="ECO:0000313" key="2">
    <source>
        <dbReference type="Proteomes" id="UP000886998"/>
    </source>
</evidence>
<dbReference type="EMBL" id="BMAV01009520">
    <property type="protein sequence ID" value="GFY53828.1"/>
    <property type="molecule type" value="Genomic_DNA"/>
</dbReference>
<dbReference type="Proteomes" id="UP000886998">
    <property type="component" value="Unassembled WGS sequence"/>
</dbReference>
<proteinExistence type="predicted"/>
<gene>
    <name evidence="1" type="ORF">TNIN_362011</name>
</gene>
<evidence type="ECO:0000313" key="1">
    <source>
        <dbReference type="EMBL" id="GFY53828.1"/>
    </source>
</evidence>
<name>A0A8X6XHA8_9ARAC</name>
<protein>
    <submittedName>
        <fullName evidence="1">Uncharacterized protein</fullName>
    </submittedName>
</protein>
<reference evidence="1" key="1">
    <citation type="submission" date="2020-08" db="EMBL/GenBank/DDBJ databases">
        <title>Multicomponent nature underlies the extraordinary mechanical properties of spider dragline silk.</title>
        <authorList>
            <person name="Kono N."/>
            <person name="Nakamura H."/>
            <person name="Mori M."/>
            <person name="Yoshida Y."/>
            <person name="Ohtoshi R."/>
            <person name="Malay A.D."/>
            <person name="Moran D.A.P."/>
            <person name="Tomita M."/>
            <person name="Numata K."/>
            <person name="Arakawa K."/>
        </authorList>
    </citation>
    <scope>NUCLEOTIDE SEQUENCE</scope>
</reference>
<comment type="caution">
    <text evidence="1">The sequence shown here is derived from an EMBL/GenBank/DDBJ whole genome shotgun (WGS) entry which is preliminary data.</text>
</comment>
<keyword evidence="2" id="KW-1185">Reference proteome</keyword>
<organism evidence="1 2">
    <name type="scientific">Trichonephila inaurata madagascariensis</name>
    <dbReference type="NCBI Taxonomy" id="2747483"/>
    <lineage>
        <taxon>Eukaryota</taxon>
        <taxon>Metazoa</taxon>
        <taxon>Ecdysozoa</taxon>
        <taxon>Arthropoda</taxon>
        <taxon>Chelicerata</taxon>
        <taxon>Arachnida</taxon>
        <taxon>Araneae</taxon>
        <taxon>Araneomorphae</taxon>
        <taxon>Entelegynae</taxon>
        <taxon>Araneoidea</taxon>
        <taxon>Nephilidae</taxon>
        <taxon>Trichonephila</taxon>
        <taxon>Trichonephila inaurata</taxon>
    </lineage>
</organism>